<dbReference type="GO" id="GO:0004089">
    <property type="term" value="F:carbonate dehydratase activity"/>
    <property type="evidence" value="ECO:0007669"/>
    <property type="project" value="InterPro"/>
</dbReference>
<dbReference type="GO" id="GO:0008270">
    <property type="term" value="F:zinc ion binding"/>
    <property type="evidence" value="ECO:0007669"/>
    <property type="project" value="InterPro"/>
</dbReference>
<dbReference type="Gene3D" id="3.10.200.10">
    <property type="entry name" value="Alpha carbonic anhydrase"/>
    <property type="match status" value="2"/>
</dbReference>
<evidence type="ECO:0000256" key="2">
    <source>
        <dbReference type="SAM" id="MobiDB-lite"/>
    </source>
</evidence>
<feature type="compositionally biased region" description="Basic and acidic residues" evidence="2">
    <location>
        <begin position="244"/>
        <end position="253"/>
    </location>
</feature>
<organism evidence="4 5">
    <name type="scientific">Cynoglossus semilaevis</name>
    <name type="common">Tongue sole</name>
    <dbReference type="NCBI Taxonomy" id="244447"/>
    <lineage>
        <taxon>Eukaryota</taxon>
        <taxon>Metazoa</taxon>
        <taxon>Chordata</taxon>
        <taxon>Craniata</taxon>
        <taxon>Vertebrata</taxon>
        <taxon>Euteleostomi</taxon>
        <taxon>Actinopterygii</taxon>
        <taxon>Neopterygii</taxon>
        <taxon>Teleostei</taxon>
        <taxon>Neoteleostei</taxon>
        <taxon>Acanthomorphata</taxon>
        <taxon>Carangaria</taxon>
        <taxon>Pleuronectiformes</taxon>
        <taxon>Pleuronectoidei</taxon>
        <taxon>Cynoglossidae</taxon>
        <taxon>Cynoglossinae</taxon>
        <taxon>Cynoglossus</taxon>
    </lineage>
</organism>
<accession>A0A3P8WL70</accession>
<evidence type="ECO:0000313" key="5">
    <source>
        <dbReference type="Proteomes" id="UP000265120"/>
    </source>
</evidence>
<comment type="similarity">
    <text evidence="1">Belongs to the alpha-carbonic anhydrase family.</text>
</comment>
<feature type="domain" description="Alpha-carbonic anhydrase" evidence="3">
    <location>
        <begin position="9"/>
        <end position="230"/>
    </location>
</feature>
<dbReference type="AlphaFoldDB" id="A0A3P8WL70"/>
<reference evidence="4" key="2">
    <citation type="submission" date="2025-08" db="UniProtKB">
        <authorList>
            <consortium name="Ensembl"/>
        </authorList>
    </citation>
    <scope>IDENTIFICATION</scope>
</reference>
<dbReference type="PANTHER" id="PTHR18952">
    <property type="entry name" value="CARBONIC ANHYDRASE"/>
    <property type="match status" value="1"/>
</dbReference>
<feature type="region of interest" description="Disordered" evidence="2">
    <location>
        <begin position="112"/>
        <end position="133"/>
    </location>
</feature>
<feature type="region of interest" description="Disordered" evidence="2">
    <location>
        <begin position="1"/>
        <end position="35"/>
    </location>
</feature>
<dbReference type="SMART" id="SM01057">
    <property type="entry name" value="Carb_anhydrase"/>
    <property type="match status" value="1"/>
</dbReference>
<reference evidence="4" key="3">
    <citation type="submission" date="2025-09" db="UniProtKB">
        <authorList>
            <consortium name="Ensembl"/>
        </authorList>
    </citation>
    <scope>IDENTIFICATION</scope>
</reference>
<dbReference type="SUPFAM" id="SSF51069">
    <property type="entry name" value="Carbonic anhydrase"/>
    <property type="match status" value="1"/>
</dbReference>
<dbReference type="InterPro" id="IPR001148">
    <property type="entry name" value="CA_dom"/>
</dbReference>
<dbReference type="Pfam" id="PF00194">
    <property type="entry name" value="Carb_anhydrase"/>
    <property type="match status" value="2"/>
</dbReference>
<name>A0A3P8WL70_CYNSE</name>
<dbReference type="GO" id="GO:0005886">
    <property type="term" value="C:plasma membrane"/>
    <property type="evidence" value="ECO:0007669"/>
    <property type="project" value="TreeGrafter"/>
</dbReference>
<evidence type="ECO:0000256" key="1">
    <source>
        <dbReference type="ARBA" id="ARBA00010718"/>
    </source>
</evidence>
<dbReference type="GeneTree" id="ENSGT00940000155529"/>
<sequence length="268" mass="29572">GAQPLGCGPEQGPGSSGSLNQQHWSRKYPSCTSGRQSPVDIDEAFAPVRLQYQHLQLEGWERTIAESSTVHNNGKTVFVDVEGEFFVSGGGLSSRYRVSRVLFHWGRCNATSDGSEHSVNGQRSPLEVSRSSAQRGRGSLEAFTLGSLLPNNTDKYFIYNGSLTVPPCSEVVEWIVFKDRVDISETQVRPESLYHSLSLSLSLSDEVKMKMSFTPPCGLRNNHRLVHCHLPEAAGEGPEQEGVPDGRRPRRGTDQYCSTVLFRVFQGS</sequence>
<evidence type="ECO:0000259" key="3">
    <source>
        <dbReference type="PROSITE" id="PS51144"/>
    </source>
</evidence>
<reference evidence="4 5" key="1">
    <citation type="journal article" date="2014" name="Nat. Genet.">
        <title>Whole-genome sequence of a flatfish provides insights into ZW sex chromosome evolution and adaptation to a benthic lifestyle.</title>
        <authorList>
            <person name="Chen S."/>
            <person name="Zhang G."/>
            <person name="Shao C."/>
            <person name="Huang Q."/>
            <person name="Liu G."/>
            <person name="Zhang P."/>
            <person name="Song W."/>
            <person name="An N."/>
            <person name="Chalopin D."/>
            <person name="Volff J.N."/>
            <person name="Hong Y."/>
            <person name="Li Q."/>
            <person name="Sha Z."/>
            <person name="Zhou H."/>
            <person name="Xie M."/>
            <person name="Yu Q."/>
            <person name="Liu Y."/>
            <person name="Xiang H."/>
            <person name="Wang N."/>
            <person name="Wu K."/>
            <person name="Yang C."/>
            <person name="Zhou Q."/>
            <person name="Liao X."/>
            <person name="Yang L."/>
            <person name="Hu Q."/>
            <person name="Zhang J."/>
            <person name="Meng L."/>
            <person name="Jin L."/>
            <person name="Tian Y."/>
            <person name="Lian J."/>
            <person name="Yang J."/>
            <person name="Miao G."/>
            <person name="Liu S."/>
            <person name="Liang Z."/>
            <person name="Yan F."/>
            <person name="Li Y."/>
            <person name="Sun B."/>
            <person name="Zhang H."/>
            <person name="Zhang J."/>
            <person name="Zhu Y."/>
            <person name="Du M."/>
            <person name="Zhao Y."/>
            <person name="Schartl M."/>
            <person name="Tang Q."/>
            <person name="Wang J."/>
        </authorList>
    </citation>
    <scope>NUCLEOTIDE SEQUENCE</scope>
</reference>
<proteinExistence type="inferred from homology"/>
<keyword evidence="5" id="KW-1185">Reference proteome</keyword>
<dbReference type="PANTHER" id="PTHR18952:SF84">
    <property type="entry name" value="CARBONIC ANHYDRASE 14"/>
    <property type="match status" value="1"/>
</dbReference>
<dbReference type="InterPro" id="IPR023561">
    <property type="entry name" value="Carbonic_anhydrase_a-class"/>
</dbReference>
<dbReference type="InterPro" id="IPR036398">
    <property type="entry name" value="CA_dom_sf"/>
</dbReference>
<dbReference type="Proteomes" id="UP000265120">
    <property type="component" value="Chromosome 8"/>
</dbReference>
<evidence type="ECO:0000313" key="4">
    <source>
        <dbReference type="Ensembl" id="ENSCSEP00000027499.1"/>
    </source>
</evidence>
<feature type="region of interest" description="Disordered" evidence="2">
    <location>
        <begin position="233"/>
        <end position="253"/>
    </location>
</feature>
<dbReference type="PROSITE" id="PS51144">
    <property type="entry name" value="ALPHA_CA_2"/>
    <property type="match status" value="1"/>
</dbReference>
<dbReference type="Ensembl" id="ENSCSET00000027868.1">
    <property type="protein sequence ID" value="ENSCSEP00000027499.1"/>
    <property type="gene ID" value="ENSCSEG00000017564.1"/>
</dbReference>
<protein>
    <recommendedName>
        <fullName evidence="3">Alpha-carbonic anhydrase domain-containing protein</fullName>
    </recommendedName>
</protein>